<keyword evidence="3" id="KW-1185">Reference proteome</keyword>
<protein>
    <submittedName>
        <fullName evidence="2">Uncharacterized protein</fullName>
    </submittedName>
</protein>
<feature type="compositionally biased region" description="Polar residues" evidence="1">
    <location>
        <begin position="1"/>
        <end position="24"/>
    </location>
</feature>
<organism evidence="2 3">
    <name type="scientific">Dreissena polymorpha</name>
    <name type="common">Zebra mussel</name>
    <name type="synonym">Mytilus polymorpha</name>
    <dbReference type="NCBI Taxonomy" id="45954"/>
    <lineage>
        <taxon>Eukaryota</taxon>
        <taxon>Metazoa</taxon>
        <taxon>Spiralia</taxon>
        <taxon>Lophotrochozoa</taxon>
        <taxon>Mollusca</taxon>
        <taxon>Bivalvia</taxon>
        <taxon>Autobranchia</taxon>
        <taxon>Heteroconchia</taxon>
        <taxon>Euheterodonta</taxon>
        <taxon>Imparidentia</taxon>
        <taxon>Neoheterodontei</taxon>
        <taxon>Myida</taxon>
        <taxon>Dreissenoidea</taxon>
        <taxon>Dreissenidae</taxon>
        <taxon>Dreissena</taxon>
    </lineage>
</organism>
<reference evidence="2" key="1">
    <citation type="journal article" date="2019" name="bioRxiv">
        <title>The Genome of the Zebra Mussel, Dreissena polymorpha: A Resource for Invasive Species Research.</title>
        <authorList>
            <person name="McCartney M.A."/>
            <person name="Auch B."/>
            <person name="Kono T."/>
            <person name="Mallez S."/>
            <person name="Zhang Y."/>
            <person name="Obille A."/>
            <person name="Becker A."/>
            <person name="Abrahante J.E."/>
            <person name="Garbe J."/>
            <person name="Badalamenti J.P."/>
            <person name="Herman A."/>
            <person name="Mangelson H."/>
            <person name="Liachko I."/>
            <person name="Sullivan S."/>
            <person name="Sone E.D."/>
            <person name="Koren S."/>
            <person name="Silverstein K.A.T."/>
            <person name="Beckman K.B."/>
            <person name="Gohl D.M."/>
        </authorList>
    </citation>
    <scope>NUCLEOTIDE SEQUENCE</scope>
    <source>
        <strain evidence="2">Duluth1</strain>
        <tissue evidence="2">Whole animal</tissue>
    </source>
</reference>
<gene>
    <name evidence="2" type="ORF">DPMN_136811</name>
</gene>
<dbReference type="Proteomes" id="UP000828390">
    <property type="component" value="Unassembled WGS sequence"/>
</dbReference>
<reference evidence="2" key="2">
    <citation type="submission" date="2020-11" db="EMBL/GenBank/DDBJ databases">
        <authorList>
            <person name="McCartney M.A."/>
            <person name="Auch B."/>
            <person name="Kono T."/>
            <person name="Mallez S."/>
            <person name="Becker A."/>
            <person name="Gohl D.M."/>
            <person name="Silverstein K.A.T."/>
            <person name="Koren S."/>
            <person name="Bechman K.B."/>
            <person name="Herman A."/>
            <person name="Abrahante J.E."/>
            <person name="Garbe J."/>
        </authorList>
    </citation>
    <scope>NUCLEOTIDE SEQUENCE</scope>
    <source>
        <strain evidence="2">Duluth1</strain>
        <tissue evidence="2">Whole animal</tissue>
    </source>
</reference>
<name>A0A9D4G4I1_DREPO</name>
<comment type="caution">
    <text evidence="2">The sequence shown here is derived from an EMBL/GenBank/DDBJ whole genome shotgun (WGS) entry which is preliminary data.</text>
</comment>
<evidence type="ECO:0000256" key="1">
    <source>
        <dbReference type="SAM" id="MobiDB-lite"/>
    </source>
</evidence>
<dbReference type="EMBL" id="JAIWYP010000006">
    <property type="protein sequence ID" value="KAH3808455.1"/>
    <property type="molecule type" value="Genomic_DNA"/>
</dbReference>
<accession>A0A9D4G4I1</accession>
<sequence>MAKSMASATKGQKGQPTAQRTVQPDAQAKERGANIVVSHVMFSMNDDGIASRPFG</sequence>
<dbReference type="AlphaFoldDB" id="A0A9D4G4I1"/>
<proteinExistence type="predicted"/>
<feature type="region of interest" description="Disordered" evidence="1">
    <location>
        <begin position="1"/>
        <end position="30"/>
    </location>
</feature>
<evidence type="ECO:0000313" key="2">
    <source>
        <dbReference type="EMBL" id="KAH3808455.1"/>
    </source>
</evidence>
<evidence type="ECO:0000313" key="3">
    <source>
        <dbReference type="Proteomes" id="UP000828390"/>
    </source>
</evidence>